<evidence type="ECO:0000313" key="2">
    <source>
        <dbReference type="EMBL" id="KIO47138.1"/>
    </source>
</evidence>
<organism evidence="2 3">
    <name type="scientific">Sanguibacteroides justesenii</name>
    <dbReference type="NCBI Taxonomy" id="1547597"/>
    <lineage>
        <taxon>Bacteria</taxon>
        <taxon>Pseudomonadati</taxon>
        <taxon>Bacteroidota</taxon>
        <taxon>Bacteroidia</taxon>
        <taxon>Bacteroidales</taxon>
        <taxon>Porphyromonadaceae</taxon>
        <taxon>Sanguibacteroides</taxon>
    </lineage>
</organism>
<keyword evidence="1" id="KW-0472">Membrane</keyword>
<reference evidence="2 3" key="1">
    <citation type="submission" date="2014-07" db="EMBL/GenBank/DDBJ databases">
        <title>Porphyromonadaceae bacterium OUH 334697 = ATCC BAA-2682 = DSM 28341 draft genome.</title>
        <authorList>
            <person name="Sydenham T.V."/>
            <person name="Hasman H."/>
            <person name="Justesen U.S."/>
        </authorList>
    </citation>
    <scope>NUCLEOTIDE SEQUENCE [LARGE SCALE GENOMIC DNA]</scope>
    <source>
        <strain evidence="2 3">OUH 334697</strain>
    </source>
</reference>
<evidence type="ECO:0000256" key="1">
    <source>
        <dbReference type="SAM" id="Phobius"/>
    </source>
</evidence>
<dbReference type="EMBL" id="JPIT01000007">
    <property type="protein sequence ID" value="KIO47138.1"/>
    <property type="molecule type" value="Genomic_DNA"/>
</dbReference>
<dbReference type="InterPro" id="IPR001646">
    <property type="entry name" value="5peptide_repeat"/>
</dbReference>
<keyword evidence="1" id="KW-0812">Transmembrane</keyword>
<dbReference type="SUPFAM" id="SSF141571">
    <property type="entry name" value="Pentapeptide repeat-like"/>
    <property type="match status" value="1"/>
</dbReference>
<proteinExistence type="predicted"/>
<protein>
    <recommendedName>
        <fullName evidence="4">Pentapeptide repeat-containing protein</fullName>
    </recommendedName>
</protein>
<sequence>MIDIIDHLEGIVIAATILAAVIMFIFKFFDIRNNREKEKEYKDEFNATVSQLSSNNLSSQLSAAILLRRFLNVKTKNSSYFHEEVINVISALLRTLPSGILQKTLGDGLAYAKDLSKIDLQKTNMQDLYLGNKEFRIVLNRTDMYLADLSFSLLENIDGEEAVFYNAILSGCRIKESNFTKANFRGADLTNTFFKNVILYQADFNEAVNIPDEIRQFLVDGIYSDSKPFVMKAADSSKSVFFSVPSSLSNEDAILIKEYEKLLKSKGVEVFPYEKGEYSKFGQFNKVRQSVQKSSAMIVFGLKQINVMEALYRPGLKDCELWKNKWLPTPWNDIEIGMGLMKGIPILLVKDDDINTGAFDTNLSECFVATISSKIDCREIDQNSQFIYWLSKF</sequence>
<keyword evidence="1" id="KW-1133">Transmembrane helix</keyword>
<evidence type="ECO:0000313" key="3">
    <source>
        <dbReference type="Proteomes" id="UP000031937"/>
    </source>
</evidence>
<gene>
    <name evidence="2" type="ORF">IE90_00600</name>
</gene>
<feature type="transmembrane region" description="Helical" evidence="1">
    <location>
        <begin position="12"/>
        <end position="29"/>
    </location>
</feature>
<dbReference type="Pfam" id="PF00805">
    <property type="entry name" value="Pentapeptide"/>
    <property type="match status" value="1"/>
</dbReference>
<comment type="caution">
    <text evidence="2">The sequence shown here is derived from an EMBL/GenBank/DDBJ whole genome shotgun (WGS) entry which is preliminary data.</text>
</comment>
<dbReference type="Gene3D" id="2.160.20.80">
    <property type="entry name" value="E3 ubiquitin-protein ligase SopA"/>
    <property type="match status" value="1"/>
</dbReference>
<accession>A0AB34R8N1</accession>
<name>A0AB34R8N1_9PORP</name>
<dbReference type="Proteomes" id="UP000031937">
    <property type="component" value="Unassembled WGS sequence"/>
</dbReference>
<dbReference type="AlphaFoldDB" id="A0AB34R8N1"/>
<evidence type="ECO:0008006" key="4">
    <source>
        <dbReference type="Google" id="ProtNLM"/>
    </source>
</evidence>